<reference evidence="1" key="1">
    <citation type="submission" date="2019-04" db="EMBL/GenBank/DDBJ databases">
        <title>Microbes associate with the intestines of laboratory mice.</title>
        <authorList>
            <person name="Navarre W."/>
            <person name="Wong E."/>
            <person name="Huang K."/>
            <person name="Tropini C."/>
            <person name="Ng K."/>
            <person name="Yu B."/>
        </authorList>
    </citation>
    <scope>NUCLEOTIDE SEQUENCE</scope>
    <source>
        <strain evidence="1">NM04_E33</strain>
    </source>
</reference>
<dbReference type="Proteomes" id="UP000306319">
    <property type="component" value="Unassembled WGS sequence"/>
</dbReference>
<name>A0AC61RCE6_9BACT</name>
<dbReference type="EMBL" id="SRYB01000026">
    <property type="protein sequence ID" value="TGY77348.1"/>
    <property type="molecule type" value="Genomic_DNA"/>
</dbReference>
<accession>A0AC61RCE6</accession>
<keyword evidence="2" id="KW-1185">Reference proteome</keyword>
<organism evidence="1 2">
    <name type="scientific">Lepagella muris</name>
    <dbReference type="NCBI Taxonomy" id="3032870"/>
    <lineage>
        <taxon>Bacteria</taxon>
        <taxon>Pseudomonadati</taxon>
        <taxon>Bacteroidota</taxon>
        <taxon>Bacteroidia</taxon>
        <taxon>Bacteroidales</taxon>
        <taxon>Muribaculaceae</taxon>
        <taxon>Lepagella</taxon>
    </lineage>
</organism>
<evidence type="ECO:0000313" key="2">
    <source>
        <dbReference type="Proteomes" id="UP000306319"/>
    </source>
</evidence>
<sequence length="205" mass="23991">MKRDLFRRYVWLVDTIRHAEKIQFEEIAECWLSSALNEDNSPLALRTFHNHRHAIEQLFGIRIECDRSDHHRYYICGDPYSNSTLLKIWMLQRLGYSDLDNDLRKLGKRIYLDALPEDKFGLYDVVEAMHNNNVLNFVLRRPDENGKFSIFFAPYGIKFVNNRWYVIGTNVETGVLTELPLDLLASASITQASFSLPDDFEIKEG</sequence>
<evidence type="ECO:0000313" key="1">
    <source>
        <dbReference type="EMBL" id="TGY77348.1"/>
    </source>
</evidence>
<gene>
    <name evidence="1" type="ORF">E5331_14875</name>
</gene>
<protein>
    <submittedName>
        <fullName evidence="1">WYL domain-containing protein</fullName>
    </submittedName>
</protein>
<comment type="caution">
    <text evidence="1">The sequence shown here is derived from an EMBL/GenBank/DDBJ whole genome shotgun (WGS) entry which is preliminary data.</text>
</comment>
<proteinExistence type="predicted"/>